<dbReference type="Gene3D" id="3.40.50.2000">
    <property type="entry name" value="Glycogen Phosphorylase B"/>
    <property type="match status" value="2"/>
</dbReference>
<reference evidence="2 3" key="1">
    <citation type="submission" date="2019-03" db="EMBL/GenBank/DDBJ databases">
        <title>Paraburkholderia sp. 4M-K11, isolated from subtropical forest soil.</title>
        <authorList>
            <person name="Gao Z.-H."/>
            <person name="Qiu L.-H."/>
        </authorList>
    </citation>
    <scope>NUCLEOTIDE SEQUENCE [LARGE SCALE GENOMIC DNA]</scope>
    <source>
        <strain evidence="2 3">4M-K11</strain>
    </source>
</reference>
<dbReference type="Proteomes" id="UP000295722">
    <property type="component" value="Unassembled WGS sequence"/>
</dbReference>
<keyword evidence="3" id="KW-1185">Reference proteome</keyword>
<feature type="domain" description="Glycosyl transferase family 1" evidence="1">
    <location>
        <begin position="257"/>
        <end position="399"/>
    </location>
</feature>
<comment type="caution">
    <text evidence="2">The sequence shown here is derived from an EMBL/GenBank/DDBJ whole genome shotgun (WGS) entry which is preliminary data.</text>
</comment>
<evidence type="ECO:0000259" key="1">
    <source>
        <dbReference type="Pfam" id="PF00534"/>
    </source>
</evidence>
<dbReference type="Pfam" id="PF00534">
    <property type="entry name" value="Glycos_transf_1"/>
    <property type="match status" value="1"/>
</dbReference>
<dbReference type="AlphaFoldDB" id="A0A4R5M9V8"/>
<gene>
    <name evidence="2" type="ORF">EYW47_14455</name>
</gene>
<dbReference type="EMBL" id="SMRP01000006">
    <property type="protein sequence ID" value="TDG23141.1"/>
    <property type="molecule type" value="Genomic_DNA"/>
</dbReference>
<dbReference type="RefSeq" id="WP_133195511.1">
    <property type="nucleotide sequence ID" value="NZ_JBHUCW010000009.1"/>
</dbReference>
<dbReference type="PANTHER" id="PTHR45871">
    <property type="entry name" value="N-ACETYLGLUCOSAMINYL-PHOSPHATIDYLINOSITOL BIOSYNTHETIC PROTEIN"/>
    <property type="match status" value="1"/>
</dbReference>
<evidence type="ECO:0000313" key="3">
    <source>
        <dbReference type="Proteomes" id="UP000295722"/>
    </source>
</evidence>
<dbReference type="InterPro" id="IPR001296">
    <property type="entry name" value="Glyco_trans_1"/>
</dbReference>
<evidence type="ECO:0000313" key="2">
    <source>
        <dbReference type="EMBL" id="TDG23141.1"/>
    </source>
</evidence>
<keyword evidence="2" id="KW-0808">Transferase</keyword>
<dbReference type="SUPFAM" id="SSF53756">
    <property type="entry name" value="UDP-Glycosyltransferase/glycogen phosphorylase"/>
    <property type="match status" value="1"/>
</dbReference>
<dbReference type="GO" id="GO:0016757">
    <property type="term" value="F:glycosyltransferase activity"/>
    <property type="evidence" value="ECO:0007669"/>
    <property type="project" value="InterPro"/>
</dbReference>
<organism evidence="2 3">
    <name type="scientific">Paraburkholderia silviterrae</name>
    <dbReference type="NCBI Taxonomy" id="2528715"/>
    <lineage>
        <taxon>Bacteria</taxon>
        <taxon>Pseudomonadati</taxon>
        <taxon>Pseudomonadota</taxon>
        <taxon>Betaproteobacteria</taxon>
        <taxon>Burkholderiales</taxon>
        <taxon>Burkholderiaceae</taxon>
        <taxon>Paraburkholderia</taxon>
    </lineage>
</organism>
<dbReference type="OrthoDB" id="4814794at2"/>
<protein>
    <submittedName>
        <fullName evidence="2">Glycosyltransferase family 1 protein</fullName>
    </submittedName>
</protein>
<name>A0A4R5M9V8_9BURK</name>
<dbReference type="PANTHER" id="PTHR45871:SF1">
    <property type="entry name" value="PHOSPHATIDYLINOSITOL N-ACETYLGLUCOSAMINYLTRANSFERASE SUBUNIT A"/>
    <property type="match status" value="1"/>
</dbReference>
<accession>A0A4R5M9V8</accession>
<proteinExistence type="predicted"/>
<sequence>MEEVAFFMNAFSTAPHNVTFEFLDSRLPAKQAMSHLRISRKISMNSVLTLLKFLSYPIRRPVKRASRISAIHTITHRVFSPEGGKGGGSAVQSCQQILLKDRHGDLALKYSYFENNRYWENWDPRLADLWAGAFFAISKTKDESDAAYITHDYATAFGLAILGKKFVYVSHLQGPRVEEKYNYNEKFTRLDRRIVNFCERFVFKRAHYVCFPSVGAKDYYFASPYRSLEQKHVRIGPVLYNTLYADPIPERVSSISEDRESLTFISVGALTSAKGIDQLPAFFDEFLKMHTGNVRWIVVGNGPLKEQFLHVTAELAKRHDRLAIHLVESCAYSQVRYLMSISDVYIMFHRISIFDLATLEAMKDGKCIVLSNVGGNPEFNKTGNIIFHESDNRDTATRLTNANILDLKSRNKSAYERYFSNTVFVESYHGVIDDLRRSANGE</sequence>